<dbReference type="Pfam" id="PF03841">
    <property type="entry name" value="SelA"/>
    <property type="match status" value="1"/>
</dbReference>
<keyword evidence="4 8" id="KW-0663">Pyridoxal phosphate</keyword>
<comment type="cofactor">
    <cofactor evidence="1 8 9">
        <name>pyridoxal 5'-phosphate</name>
        <dbReference type="ChEBI" id="CHEBI:597326"/>
    </cofactor>
</comment>
<evidence type="ECO:0000256" key="3">
    <source>
        <dbReference type="ARBA" id="ARBA00022679"/>
    </source>
</evidence>
<comment type="subcellular location">
    <subcellularLocation>
        <location evidence="8">Cytoplasm</location>
    </subcellularLocation>
</comment>
<keyword evidence="6 8" id="KW-0711">Selenium</keyword>
<dbReference type="PANTHER" id="PTHR32328">
    <property type="entry name" value="L-SERYL-TRNA(SEC) SELENIUM TRANSFERASE"/>
    <property type="match status" value="1"/>
</dbReference>
<evidence type="ECO:0000313" key="11">
    <source>
        <dbReference type="Proteomes" id="UP000593915"/>
    </source>
</evidence>
<dbReference type="UniPathway" id="UPA00906">
    <property type="reaction ID" value="UER00896"/>
</dbReference>
<evidence type="ECO:0000256" key="4">
    <source>
        <dbReference type="ARBA" id="ARBA00022898"/>
    </source>
</evidence>
<dbReference type="GO" id="GO:0004125">
    <property type="term" value="F:L-seryl-tRNA(Sec) selenium transferase activity"/>
    <property type="evidence" value="ECO:0007669"/>
    <property type="project" value="UniProtKB-UniRule"/>
</dbReference>
<keyword evidence="3 8" id="KW-0808">Transferase</keyword>
<dbReference type="EMBL" id="CP061839">
    <property type="protein sequence ID" value="QOW60148.1"/>
    <property type="molecule type" value="Genomic_DNA"/>
</dbReference>
<sequence>MKKTNENPLAKIPQTEKILNECILKETIKKIGKPNVAKAACLYLEKVRKEALLGKAVPSITECAEEVKKLCIPILRKRITPVINATGIILHTNLGRSPLPETIWDAAKEAASSYSSIEMDLTDGSRGKRFEFLNECMCLLTGAASAVMLNNNAAAVFLMLKALAGNKEVIVSRGQQVQIGGGFRIPEILEMAGCKLVEVGTTNITTLDDIKKAINENTAMLLWVHTSNYKIRGFTGQPEIREIKEILPENVILAVDQGSGNLSLNVPEEPSVSSILKEGADLVCFSGDKILGGPQAGWVAGNADYVKTISKNQLMRTYRVGRAVASLMQETLVFYLNQGESAAAKALNTETEKIKKRAEKIVSMLPQNKAEVIKKPFSLGGGSTPDTGFPSWAIKIKSAKAAEKIKTELRGMEIPIIGFIEDGNFFIHPASIPEKDDEYVIGCVKKCI</sequence>
<accession>A0A7S6WN00</accession>
<dbReference type="InterPro" id="IPR015421">
    <property type="entry name" value="PyrdxlP-dep_Trfase_major"/>
</dbReference>
<evidence type="ECO:0000256" key="7">
    <source>
        <dbReference type="ARBA" id="ARBA00044507"/>
    </source>
</evidence>
<keyword evidence="5 8" id="KW-0648">Protein biosynthesis</keyword>
<evidence type="ECO:0000256" key="9">
    <source>
        <dbReference type="PIRSR" id="PIRSR618319-50"/>
    </source>
</evidence>
<gene>
    <name evidence="8 10" type="primary">selA</name>
    <name evidence="10" type="ORF">IFE08_09905</name>
</gene>
<dbReference type="HAMAP" id="MF_00423">
    <property type="entry name" value="SelA"/>
    <property type="match status" value="1"/>
</dbReference>
<keyword evidence="2 8" id="KW-0963">Cytoplasm</keyword>
<dbReference type="EC" id="2.9.1.1" evidence="8"/>
<dbReference type="GO" id="GO:0001514">
    <property type="term" value="P:selenocysteine incorporation"/>
    <property type="evidence" value="ECO:0007669"/>
    <property type="project" value="UniProtKB-UniRule"/>
</dbReference>
<evidence type="ECO:0000256" key="8">
    <source>
        <dbReference type="HAMAP-Rule" id="MF_00423"/>
    </source>
</evidence>
<protein>
    <recommendedName>
        <fullName evidence="8">L-seryl-tRNA(Sec) selenium transferase</fullName>
        <ecNumber evidence="8">2.9.1.1</ecNumber>
    </recommendedName>
    <alternativeName>
        <fullName evidence="8">Selenocysteine synthase</fullName>
        <shortName evidence="8">Sec synthase</shortName>
    </alternativeName>
    <alternativeName>
        <fullName evidence="8">Selenocysteinyl-tRNA(Sec) synthase</fullName>
    </alternativeName>
</protein>
<dbReference type="SUPFAM" id="SSF53383">
    <property type="entry name" value="PLP-dependent transferases"/>
    <property type="match status" value="1"/>
</dbReference>
<dbReference type="NCBIfam" id="TIGR00474">
    <property type="entry name" value="selA"/>
    <property type="match status" value="1"/>
</dbReference>
<evidence type="ECO:0000256" key="2">
    <source>
        <dbReference type="ARBA" id="ARBA00022490"/>
    </source>
</evidence>
<organism evidence="10 11">
    <name type="scientific">Treponema pedis</name>
    <dbReference type="NCBI Taxonomy" id="409322"/>
    <lineage>
        <taxon>Bacteria</taxon>
        <taxon>Pseudomonadati</taxon>
        <taxon>Spirochaetota</taxon>
        <taxon>Spirochaetia</taxon>
        <taxon>Spirochaetales</taxon>
        <taxon>Treponemataceae</taxon>
        <taxon>Treponema</taxon>
    </lineage>
</organism>
<evidence type="ECO:0000256" key="1">
    <source>
        <dbReference type="ARBA" id="ARBA00001933"/>
    </source>
</evidence>
<reference evidence="10 11" key="1">
    <citation type="submission" date="2020-09" db="EMBL/GenBank/DDBJ databases">
        <title>Characterization of Treponema spp. from bovine digital dermatitis in Korea.</title>
        <authorList>
            <person name="Espiritu H.M."/>
            <person name="Cho Y.I."/>
            <person name="Mamuad L."/>
        </authorList>
    </citation>
    <scope>NUCLEOTIDE SEQUENCE [LARGE SCALE GENOMIC DNA]</scope>
    <source>
        <strain evidence="10 11">KS1</strain>
    </source>
</reference>
<comment type="similarity">
    <text evidence="7 8">Belongs to the SelA family.</text>
</comment>
<dbReference type="Gene3D" id="3.90.1150.180">
    <property type="match status" value="1"/>
</dbReference>
<dbReference type="InterPro" id="IPR004534">
    <property type="entry name" value="SelA_trans"/>
</dbReference>
<comment type="pathway">
    <text evidence="8">Aminoacyl-tRNA biosynthesis; selenocysteinyl-tRNA(Sec) biosynthesis; selenocysteinyl-tRNA(Sec) from L-seryl-tRNA(Sec) (bacterial route): step 1/1.</text>
</comment>
<dbReference type="GO" id="GO:0001717">
    <property type="term" value="P:conversion of seryl-tRNAsec to selenocys-tRNAsec"/>
    <property type="evidence" value="ECO:0007669"/>
    <property type="project" value="UniProtKB-UniRule"/>
</dbReference>
<dbReference type="Gene3D" id="3.40.640.10">
    <property type="entry name" value="Type I PLP-dependent aspartate aminotransferase-like (Major domain)"/>
    <property type="match status" value="1"/>
</dbReference>
<dbReference type="InterPro" id="IPR015424">
    <property type="entry name" value="PyrdxlP-dep_Trfase"/>
</dbReference>
<dbReference type="PANTHER" id="PTHR32328:SF0">
    <property type="entry name" value="L-SERYL-TRNA(SEC) SELENIUM TRANSFERASE"/>
    <property type="match status" value="1"/>
</dbReference>
<name>A0A7S6WN00_9SPIR</name>
<dbReference type="RefSeq" id="WP_194075738.1">
    <property type="nucleotide sequence ID" value="NZ_CP061839.1"/>
</dbReference>
<evidence type="ECO:0000256" key="6">
    <source>
        <dbReference type="ARBA" id="ARBA00023266"/>
    </source>
</evidence>
<evidence type="ECO:0000313" key="10">
    <source>
        <dbReference type="EMBL" id="QOW60148.1"/>
    </source>
</evidence>
<comment type="catalytic activity">
    <reaction evidence="8">
        <text>L-seryl-tRNA(Sec) + selenophosphate + H(+) = L-selenocysteinyl-tRNA(Sec) + phosphate</text>
        <dbReference type="Rhea" id="RHEA:22728"/>
        <dbReference type="Rhea" id="RHEA-COMP:9742"/>
        <dbReference type="Rhea" id="RHEA-COMP:9743"/>
        <dbReference type="ChEBI" id="CHEBI:15378"/>
        <dbReference type="ChEBI" id="CHEBI:16144"/>
        <dbReference type="ChEBI" id="CHEBI:43474"/>
        <dbReference type="ChEBI" id="CHEBI:78533"/>
        <dbReference type="ChEBI" id="CHEBI:78573"/>
        <dbReference type="EC" id="2.9.1.1"/>
    </reaction>
</comment>
<comment type="function">
    <text evidence="8">Converts seryl-tRNA(Sec) to selenocysteinyl-tRNA(Sec) required for selenoprotein biosynthesis.</text>
</comment>
<dbReference type="GO" id="GO:0005737">
    <property type="term" value="C:cytoplasm"/>
    <property type="evidence" value="ECO:0007669"/>
    <property type="project" value="UniProtKB-SubCell"/>
</dbReference>
<proteinExistence type="inferred from homology"/>
<dbReference type="Proteomes" id="UP000593915">
    <property type="component" value="Chromosome"/>
</dbReference>
<dbReference type="InterPro" id="IPR018319">
    <property type="entry name" value="SelA-like"/>
</dbReference>
<dbReference type="AlphaFoldDB" id="A0A7S6WN00"/>
<evidence type="ECO:0000256" key="5">
    <source>
        <dbReference type="ARBA" id="ARBA00022917"/>
    </source>
</evidence>
<feature type="modified residue" description="N6-(pyridoxal phosphate)lysine" evidence="8 9">
    <location>
        <position position="289"/>
    </location>
</feature>